<gene>
    <name evidence="2" type="ORF">S06H3_66401</name>
</gene>
<evidence type="ECO:0000313" key="2">
    <source>
        <dbReference type="EMBL" id="GAI66866.1"/>
    </source>
</evidence>
<sequence length="45" mass="4698">IEVTEAAEGDATELKRLLEEVTEGEASETGKPPGMPAGGQRRGDD</sequence>
<evidence type="ECO:0000256" key="1">
    <source>
        <dbReference type="SAM" id="MobiDB-lite"/>
    </source>
</evidence>
<accession>X1RIQ1</accession>
<comment type="caution">
    <text evidence="2">The sequence shown here is derived from an EMBL/GenBank/DDBJ whole genome shotgun (WGS) entry which is preliminary data.</text>
</comment>
<name>X1RIQ1_9ZZZZ</name>
<dbReference type="AlphaFoldDB" id="X1RIQ1"/>
<reference evidence="2" key="1">
    <citation type="journal article" date="2014" name="Front. Microbiol.">
        <title>High frequency of phylogenetically diverse reductive dehalogenase-homologous genes in deep subseafloor sedimentary metagenomes.</title>
        <authorList>
            <person name="Kawai M."/>
            <person name="Futagami T."/>
            <person name="Toyoda A."/>
            <person name="Takaki Y."/>
            <person name="Nishi S."/>
            <person name="Hori S."/>
            <person name="Arai W."/>
            <person name="Tsubouchi T."/>
            <person name="Morono Y."/>
            <person name="Uchiyama I."/>
            <person name="Ito T."/>
            <person name="Fujiyama A."/>
            <person name="Inagaki F."/>
            <person name="Takami H."/>
        </authorList>
    </citation>
    <scope>NUCLEOTIDE SEQUENCE</scope>
    <source>
        <strain evidence="2">Expedition CK06-06</strain>
    </source>
</reference>
<organism evidence="2">
    <name type="scientific">marine sediment metagenome</name>
    <dbReference type="NCBI Taxonomy" id="412755"/>
    <lineage>
        <taxon>unclassified sequences</taxon>
        <taxon>metagenomes</taxon>
        <taxon>ecological metagenomes</taxon>
    </lineage>
</organism>
<dbReference type="EMBL" id="BARV01045227">
    <property type="protein sequence ID" value="GAI66866.1"/>
    <property type="molecule type" value="Genomic_DNA"/>
</dbReference>
<proteinExistence type="predicted"/>
<feature type="region of interest" description="Disordered" evidence="1">
    <location>
        <begin position="21"/>
        <end position="45"/>
    </location>
</feature>
<protein>
    <submittedName>
        <fullName evidence="2">Uncharacterized protein</fullName>
    </submittedName>
</protein>
<feature type="non-terminal residue" evidence="2">
    <location>
        <position position="1"/>
    </location>
</feature>